<keyword evidence="3" id="KW-1185">Reference proteome</keyword>
<gene>
    <name evidence="2" type="ORF">ACFP3R_12460</name>
</gene>
<comment type="caution">
    <text evidence="2">The sequence shown here is derived from an EMBL/GenBank/DDBJ whole genome shotgun (WGS) entry which is preliminary data.</text>
</comment>
<evidence type="ECO:0000259" key="1">
    <source>
        <dbReference type="PROSITE" id="PS50801"/>
    </source>
</evidence>
<reference evidence="3" key="1">
    <citation type="journal article" date="2019" name="Int. J. Syst. Evol. Microbiol.">
        <title>The Global Catalogue of Microorganisms (GCM) 10K type strain sequencing project: providing services to taxonomists for standard genome sequencing and annotation.</title>
        <authorList>
            <consortium name="The Broad Institute Genomics Platform"/>
            <consortium name="The Broad Institute Genome Sequencing Center for Infectious Disease"/>
            <person name="Wu L."/>
            <person name="Ma J."/>
        </authorList>
    </citation>
    <scope>NUCLEOTIDE SEQUENCE [LARGE SCALE GENOMIC DNA]</scope>
    <source>
        <strain evidence="3">CGMCC 4.7246</strain>
    </source>
</reference>
<dbReference type="Pfam" id="PF01740">
    <property type="entry name" value="STAS"/>
    <property type="match status" value="1"/>
</dbReference>
<organism evidence="2 3">
    <name type="scientific">Saccharothrix lopnurensis</name>
    <dbReference type="NCBI Taxonomy" id="1670621"/>
    <lineage>
        <taxon>Bacteria</taxon>
        <taxon>Bacillati</taxon>
        <taxon>Actinomycetota</taxon>
        <taxon>Actinomycetes</taxon>
        <taxon>Pseudonocardiales</taxon>
        <taxon>Pseudonocardiaceae</taxon>
        <taxon>Saccharothrix</taxon>
    </lineage>
</organism>
<dbReference type="RefSeq" id="WP_380635704.1">
    <property type="nucleotide sequence ID" value="NZ_JBHSQO010000010.1"/>
</dbReference>
<sequence length="116" mass="12080">MSTTTAVPDVGVRRCAVDLAGTATGEVVLRVTGGVPYPMVGELLEGFFRVLDTDAPTVVVDLTGVGLLCSEAAYALSALARWCDRSGRSLRLVPSPVVRRKVAVLGLLDAVPLTPS</sequence>
<dbReference type="InterPro" id="IPR002645">
    <property type="entry name" value="STAS_dom"/>
</dbReference>
<name>A0ABW1P4D1_9PSEU</name>
<protein>
    <submittedName>
        <fullName evidence="2">STAS domain-containing protein</fullName>
    </submittedName>
</protein>
<dbReference type="Proteomes" id="UP001596220">
    <property type="component" value="Unassembled WGS sequence"/>
</dbReference>
<proteinExistence type="predicted"/>
<accession>A0ABW1P4D1</accession>
<dbReference type="Gene3D" id="3.30.750.24">
    <property type="entry name" value="STAS domain"/>
    <property type="match status" value="1"/>
</dbReference>
<dbReference type="EMBL" id="JBHSQO010000010">
    <property type="protein sequence ID" value="MFC6090086.1"/>
    <property type="molecule type" value="Genomic_DNA"/>
</dbReference>
<dbReference type="PROSITE" id="PS50801">
    <property type="entry name" value="STAS"/>
    <property type="match status" value="1"/>
</dbReference>
<evidence type="ECO:0000313" key="2">
    <source>
        <dbReference type="EMBL" id="MFC6090086.1"/>
    </source>
</evidence>
<evidence type="ECO:0000313" key="3">
    <source>
        <dbReference type="Proteomes" id="UP001596220"/>
    </source>
</evidence>
<dbReference type="InterPro" id="IPR036513">
    <property type="entry name" value="STAS_dom_sf"/>
</dbReference>
<dbReference type="SUPFAM" id="SSF52091">
    <property type="entry name" value="SpoIIaa-like"/>
    <property type="match status" value="1"/>
</dbReference>
<feature type="domain" description="STAS" evidence="1">
    <location>
        <begin position="25"/>
        <end position="116"/>
    </location>
</feature>